<dbReference type="PANTHER" id="PTHR44755:SF11">
    <property type="entry name" value="ATRIAL NATRIURETIC PEPTIDE RECEPTOR 3 ISOFORM X1"/>
    <property type="match status" value="1"/>
</dbReference>
<dbReference type="Gene3D" id="3.40.50.2300">
    <property type="match status" value="1"/>
</dbReference>
<protein>
    <submittedName>
        <fullName evidence="6">Atrial natriuretic peptide receptor 3-like</fullName>
    </submittedName>
</protein>
<dbReference type="Pfam" id="PF01094">
    <property type="entry name" value="ANF_receptor"/>
    <property type="match status" value="1"/>
</dbReference>
<evidence type="ECO:0000256" key="1">
    <source>
        <dbReference type="ARBA" id="ARBA00004370"/>
    </source>
</evidence>
<organism evidence="6 7">
    <name type="scientific">Elysia marginata</name>
    <dbReference type="NCBI Taxonomy" id="1093978"/>
    <lineage>
        <taxon>Eukaryota</taxon>
        <taxon>Metazoa</taxon>
        <taxon>Spiralia</taxon>
        <taxon>Lophotrochozoa</taxon>
        <taxon>Mollusca</taxon>
        <taxon>Gastropoda</taxon>
        <taxon>Heterobranchia</taxon>
        <taxon>Euthyneura</taxon>
        <taxon>Panpulmonata</taxon>
        <taxon>Sacoglossa</taxon>
        <taxon>Placobranchoidea</taxon>
        <taxon>Plakobranchidae</taxon>
        <taxon>Elysia</taxon>
    </lineage>
</organism>
<comment type="caution">
    <text evidence="6">The sequence shown here is derived from an EMBL/GenBank/DDBJ whole genome shotgun (WGS) entry which is preliminary data.</text>
</comment>
<sequence>MRTQAYRLFCVSETLTNSKVIVLVLSVPTLLLALSISPASGQEVDIILDKGKVTGQLPMRTVAVHTGNKTAVNAVLMVPWSTKYQYSYIKVMPEVELALQKIDSNPYLLPNHYLRLRYFDSKCDETSPMNYSINAYMDNMADVFFGPCCDFALAPVSRQTKIWDIPVITFGADAPDFKLLKKEKYSTLTRAGPYDCLEMADLMINRIMFFQWKKLNIVYNGEEQYFYFLATAVKKTCEKMKLKCEPTNLRDQPEPETMLKKLLGLDYSGR</sequence>
<dbReference type="GO" id="GO:0038023">
    <property type="term" value="F:signaling receptor activity"/>
    <property type="evidence" value="ECO:0007669"/>
    <property type="project" value="TreeGrafter"/>
</dbReference>
<dbReference type="EMBL" id="BMAT01005247">
    <property type="protein sequence ID" value="GFR89688.1"/>
    <property type="molecule type" value="Genomic_DNA"/>
</dbReference>
<evidence type="ECO:0000259" key="5">
    <source>
        <dbReference type="Pfam" id="PF01094"/>
    </source>
</evidence>
<evidence type="ECO:0000256" key="4">
    <source>
        <dbReference type="ARBA" id="ARBA00023136"/>
    </source>
</evidence>
<feature type="domain" description="Receptor ligand binding region" evidence="5">
    <location>
        <begin position="95"/>
        <end position="227"/>
    </location>
</feature>
<dbReference type="GO" id="GO:0016020">
    <property type="term" value="C:membrane"/>
    <property type="evidence" value="ECO:0007669"/>
    <property type="project" value="UniProtKB-SubCell"/>
</dbReference>
<name>A0AAV4GXL6_9GAST</name>
<keyword evidence="2" id="KW-0812">Transmembrane</keyword>
<evidence type="ECO:0000313" key="7">
    <source>
        <dbReference type="Proteomes" id="UP000762676"/>
    </source>
</evidence>
<dbReference type="GO" id="GO:0017046">
    <property type="term" value="F:peptide hormone binding"/>
    <property type="evidence" value="ECO:0007669"/>
    <property type="project" value="TreeGrafter"/>
</dbReference>
<dbReference type="Proteomes" id="UP000762676">
    <property type="component" value="Unassembled WGS sequence"/>
</dbReference>
<proteinExistence type="predicted"/>
<keyword evidence="7" id="KW-1185">Reference proteome</keyword>
<keyword evidence="4" id="KW-0472">Membrane</keyword>
<evidence type="ECO:0000256" key="3">
    <source>
        <dbReference type="ARBA" id="ARBA00022989"/>
    </source>
</evidence>
<dbReference type="GO" id="GO:0007165">
    <property type="term" value="P:signal transduction"/>
    <property type="evidence" value="ECO:0007669"/>
    <property type="project" value="TreeGrafter"/>
</dbReference>
<evidence type="ECO:0000313" key="6">
    <source>
        <dbReference type="EMBL" id="GFR89688.1"/>
    </source>
</evidence>
<keyword evidence="3" id="KW-1133">Transmembrane helix</keyword>
<dbReference type="InterPro" id="IPR001828">
    <property type="entry name" value="ANF_lig-bd_rcpt"/>
</dbReference>
<gene>
    <name evidence="6" type="ORF">ElyMa_002548500</name>
</gene>
<dbReference type="PANTHER" id="PTHR44755">
    <property type="entry name" value="NATRIURETIC PEPTIDE RECEPTOR 3-RELATED"/>
    <property type="match status" value="1"/>
</dbReference>
<dbReference type="InterPro" id="IPR052612">
    <property type="entry name" value="ANP_Clearance_Receptor"/>
</dbReference>
<comment type="subcellular location">
    <subcellularLocation>
        <location evidence="1">Membrane</location>
    </subcellularLocation>
</comment>
<keyword evidence="6" id="KW-0675">Receptor</keyword>
<evidence type="ECO:0000256" key="2">
    <source>
        <dbReference type="ARBA" id="ARBA00022692"/>
    </source>
</evidence>
<dbReference type="InterPro" id="IPR028082">
    <property type="entry name" value="Peripla_BP_I"/>
</dbReference>
<dbReference type="AlphaFoldDB" id="A0AAV4GXL6"/>
<dbReference type="SUPFAM" id="SSF53822">
    <property type="entry name" value="Periplasmic binding protein-like I"/>
    <property type="match status" value="1"/>
</dbReference>
<reference evidence="6 7" key="1">
    <citation type="journal article" date="2021" name="Elife">
        <title>Chloroplast acquisition without the gene transfer in kleptoplastic sea slugs, Plakobranchus ocellatus.</title>
        <authorList>
            <person name="Maeda T."/>
            <person name="Takahashi S."/>
            <person name="Yoshida T."/>
            <person name="Shimamura S."/>
            <person name="Takaki Y."/>
            <person name="Nagai Y."/>
            <person name="Toyoda A."/>
            <person name="Suzuki Y."/>
            <person name="Arimoto A."/>
            <person name="Ishii H."/>
            <person name="Satoh N."/>
            <person name="Nishiyama T."/>
            <person name="Hasebe M."/>
            <person name="Maruyama T."/>
            <person name="Minagawa J."/>
            <person name="Obokata J."/>
            <person name="Shigenobu S."/>
        </authorList>
    </citation>
    <scope>NUCLEOTIDE SEQUENCE [LARGE SCALE GENOMIC DNA]</scope>
</reference>
<accession>A0AAV4GXL6</accession>